<dbReference type="AlphaFoldDB" id="A0ABD3VFA0"/>
<gene>
    <name evidence="5" type="ORF">ACJMK2_009668</name>
</gene>
<comment type="caution">
    <text evidence="5">The sequence shown here is derived from an EMBL/GenBank/DDBJ whole genome shotgun (WGS) entry which is preliminary data.</text>
</comment>
<evidence type="ECO:0000313" key="6">
    <source>
        <dbReference type="Proteomes" id="UP001634394"/>
    </source>
</evidence>
<feature type="region of interest" description="Disordered" evidence="3">
    <location>
        <begin position="166"/>
        <end position="198"/>
    </location>
</feature>
<keyword evidence="1 2" id="KW-1015">Disulfide bond</keyword>
<keyword evidence="4" id="KW-0472">Membrane</keyword>
<evidence type="ECO:0000256" key="3">
    <source>
        <dbReference type="SAM" id="MobiDB-lite"/>
    </source>
</evidence>
<feature type="disulfide bond" evidence="2">
    <location>
        <begin position="36"/>
        <end position="54"/>
    </location>
</feature>
<dbReference type="SMART" id="SM00192">
    <property type="entry name" value="LDLa"/>
    <property type="match status" value="1"/>
</dbReference>
<protein>
    <submittedName>
        <fullName evidence="5">Uncharacterized protein</fullName>
    </submittedName>
</protein>
<feature type="disulfide bond" evidence="2">
    <location>
        <begin position="48"/>
        <end position="63"/>
    </location>
</feature>
<reference evidence="5 6" key="1">
    <citation type="submission" date="2024-11" db="EMBL/GenBank/DDBJ databases">
        <title>Chromosome-level genome assembly of the freshwater bivalve Anodonta woodiana.</title>
        <authorList>
            <person name="Chen X."/>
        </authorList>
    </citation>
    <scope>NUCLEOTIDE SEQUENCE [LARGE SCALE GENOMIC DNA]</scope>
    <source>
        <strain evidence="5">MN2024</strain>
        <tissue evidence="5">Gills</tissue>
    </source>
</reference>
<dbReference type="PANTHER" id="PTHR24652">
    <property type="entry name" value="LOW-DENSITY LIPOPROTEIN RECEPTOR CLASS A DOMAIN-CONTAINING PROTEIN 2"/>
    <property type="match status" value="1"/>
</dbReference>
<sequence length="267" mass="29620">MEHCTQHPLLYRLCSPISCVPVKIPCPCDLDREFTCADGGCIHRHLVCDGKQHCHDGKDEHNCGGEFNQSSSQVSITSIVGITAAVFLVSIVIVTLTILLIRRQMVKRRRKTDSVSEPLRGELISEESIQMKGEEQEKTLMGSEICAAENMVAKFSFDGEGRNCRNSMLKDKEHDKGGESSGRKSAHEDKKKKLDAARHKASVNCNTETESLPESFEDGFLCASTPRQPIRIFMFSDTGIAGNIRQFPTVEPSQSVPRKQVLDLNAL</sequence>
<dbReference type="InterPro" id="IPR036055">
    <property type="entry name" value="LDL_receptor-like_sf"/>
</dbReference>
<dbReference type="PROSITE" id="PS50068">
    <property type="entry name" value="LDLRA_2"/>
    <property type="match status" value="1"/>
</dbReference>
<keyword evidence="6" id="KW-1185">Reference proteome</keyword>
<dbReference type="Proteomes" id="UP001634394">
    <property type="component" value="Unassembled WGS sequence"/>
</dbReference>
<keyword evidence="4" id="KW-0812">Transmembrane</keyword>
<dbReference type="CDD" id="cd00112">
    <property type="entry name" value="LDLa"/>
    <property type="match status" value="1"/>
</dbReference>
<evidence type="ECO:0000256" key="1">
    <source>
        <dbReference type="ARBA" id="ARBA00023157"/>
    </source>
</evidence>
<organism evidence="5 6">
    <name type="scientific">Sinanodonta woodiana</name>
    <name type="common">Chinese pond mussel</name>
    <name type="synonym">Anodonta woodiana</name>
    <dbReference type="NCBI Taxonomy" id="1069815"/>
    <lineage>
        <taxon>Eukaryota</taxon>
        <taxon>Metazoa</taxon>
        <taxon>Spiralia</taxon>
        <taxon>Lophotrochozoa</taxon>
        <taxon>Mollusca</taxon>
        <taxon>Bivalvia</taxon>
        <taxon>Autobranchia</taxon>
        <taxon>Heteroconchia</taxon>
        <taxon>Palaeoheterodonta</taxon>
        <taxon>Unionida</taxon>
        <taxon>Unionoidea</taxon>
        <taxon>Unionidae</taxon>
        <taxon>Unioninae</taxon>
        <taxon>Sinanodonta</taxon>
    </lineage>
</organism>
<feature type="transmembrane region" description="Helical" evidence="4">
    <location>
        <begin position="76"/>
        <end position="101"/>
    </location>
</feature>
<proteinExistence type="predicted"/>
<dbReference type="InterPro" id="IPR002172">
    <property type="entry name" value="LDrepeatLR_classA_rpt"/>
</dbReference>
<dbReference type="Pfam" id="PF00057">
    <property type="entry name" value="Ldl_recept_a"/>
    <property type="match status" value="1"/>
</dbReference>
<evidence type="ECO:0000256" key="4">
    <source>
        <dbReference type="SAM" id="Phobius"/>
    </source>
</evidence>
<evidence type="ECO:0000313" key="5">
    <source>
        <dbReference type="EMBL" id="KAL3859448.1"/>
    </source>
</evidence>
<comment type="caution">
    <text evidence="2">Lacks conserved residue(s) required for the propagation of feature annotation.</text>
</comment>
<dbReference type="InterPro" id="IPR042333">
    <property type="entry name" value="LRAD2/Mig-13-like"/>
</dbReference>
<evidence type="ECO:0000256" key="2">
    <source>
        <dbReference type="PROSITE-ProRule" id="PRU00124"/>
    </source>
</evidence>
<keyword evidence="4" id="KW-1133">Transmembrane helix</keyword>
<accession>A0ABD3VFA0</accession>
<dbReference type="EMBL" id="JBJQND010000012">
    <property type="protein sequence ID" value="KAL3859448.1"/>
    <property type="molecule type" value="Genomic_DNA"/>
</dbReference>
<dbReference type="Gene3D" id="4.10.400.10">
    <property type="entry name" value="Low-density Lipoprotein Receptor"/>
    <property type="match status" value="1"/>
</dbReference>
<dbReference type="SUPFAM" id="SSF57424">
    <property type="entry name" value="LDL receptor-like module"/>
    <property type="match status" value="1"/>
</dbReference>
<name>A0ABD3VFA0_SINWO</name>